<keyword evidence="3" id="KW-1185">Reference proteome</keyword>
<accession>A0A1Y6F4B9</accession>
<sequence length="156" mass="17604">MVAAWVLCLCALKWGGGPERWVAIVWLSVFEIVHRGYHLLWEPVFRVDQFDTFHAAMDLAAGLGFLVIALQANRLFTLWIASFQLISFSAHLARGMVDEITPIAYAFLVIAPSYFQLAILGGGLIAHVRRKKEFGEYRDWRGSDYGAASPFAQRTR</sequence>
<evidence type="ECO:0000256" key="1">
    <source>
        <dbReference type="SAM" id="Phobius"/>
    </source>
</evidence>
<dbReference type="EMBL" id="FXWG01000002">
    <property type="protein sequence ID" value="SMQ69627.1"/>
    <property type="molecule type" value="Genomic_DNA"/>
</dbReference>
<name>A0A1Y6F4B9_9SPHN</name>
<reference evidence="3" key="1">
    <citation type="submission" date="2017-04" db="EMBL/GenBank/DDBJ databases">
        <authorList>
            <person name="Varghese N."/>
            <person name="Submissions S."/>
        </authorList>
    </citation>
    <scope>NUCLEOTIDE SEQUENCE [LARGE SCALE GENOMIC DNA]</scope>
</reference>
<feature type="transmembrane region" description="Helical" evidence="1">
    <location>
        <begin position="103"/>
        <end position="128"/>
    </location>
</feature>
<evidence type="ECO:0000313" key="3">
    <source>
        <dbReference type="Proteomes" id="UP000194420"/>
    </source>
</evidence>
<proteinExistence type="predicted"/>
<keyword evidence="1" id="KW-0812">Transmembrane</keyword>
<keyword evidence="1" id="KW-1133">Transmembrane helix</keyword>
<dbReference type="Proteomes" id="UP000194420">
    <property type="component" value="Unassembled WGS sequence"/>
</dbReference>
<dbReference type="AlphaFoldDB" id="A0A1Y6F4B9"/>
<evidence type="ECO:0000313" key="2">
    <source>
        <dbReference type="EMBL" id="SMQ69627.1"/>
    </source>
</evidence>
<protein>
    <submittedName>
        <fullName evidence="2">Uncharacterized protein</fullName>
    </submittedName>
</protein>
<keyword evidence="1" id="KW-0472">Membrane</keyword>
<organism evidence="2 3">
    <name type="scientific">Altererythrobacter xiamenensis</name>
    <dbReference type="NCBI Taxonomy" id="1316679"/>
    <lineage>
        <taxon>Bacteria</taxon>
        <taxon>Pseudomonadati</taxon>
        <taxon>Pseudomonadota</taxon>
        <taxon>Alphaproteobacteria</taxon>
        <taxon>Sphingomonadales</taxon>
        <taxon>Erythrobacteraceae</taxon>
        <taxon>Altererythrobacter</taxon>
    </lineage>
</organism>
<gene>
    <name evidence="2" type="ORF">SAMN06297468_1811</name>
</gene>